<gene>
    <name evidence="2" type="ORF">H8718_07770</name>
</gene>
<feature type="transmembrane region" description="Helical" evidence="1">
    <location>
        <begin position="51"/>
        <end position="71"/>
    </location>
</feature>
<protein>
    <submittedName>
        <fullName evidence="2">Uncharacterized protein</fullName>
    </submittedName>
</protein>
<feature type="transmembrane region" description="Helical" evidence="1">
    <location>
        <begin position="135"/>
        <end position="153"/>
    </location>
</feature>
<evidence type="ECO:0000256" key="1">
    <source>
        <dbReference type="SAM" id="Phobius"/>
    </source>
</evidence>
<feature type="transmembrane region" description="Helical" evidence="1">
    <location>
        <begin position="212"/>
        <end position="229"/>
    </location>
</feature>
<keyword evidence="1" id="KW-1133">Transmembrane helix</keyword>
<comment type="caution">
    <text evidence="2">The sequence shown here is derived from an EMBL/GenBank/DDBJ whole genome shotgun (WGS) entry which is preliminary data.</text>
</comment>
<dbReference type="EMBL" id="JACRSY010000010">
    <property type="protein sequence ID" value="MBC8579424.1"/>
    <property type="molecule type" value="Genomic_DNA"/>
</dbReference>
<dbReference type="AlphaFoldDB" id="A0A926EFK9"/>
<accession>A0A926EFK9</accession>
<feature type="transmembrane region" description="Helical" evidence="1">
    <location>
        <begin position="173"/>
        <end position="191"/>
    </location>
</feature>
<name>A0A926EFK9_9FIRM</name>
<evidence type="ECO:0000313" key="2">
    <source>
        <dbReference type="EMBL" id="MBC8579424.1"/>
    </source>
</evidence>
<feature type="transmembrane region" description="Helical" evidence="1">
    <location>
        <begin position="105"/>
        <end position="123"/>
    </location>
</feature>
<sequence>MGAKLAKNLLEEGEMTYDEAQKSLCYSCNCGPLFIIGTVGTLMLQDTNIGYFLLLVHISSAFIMLLLSRFYTLPQSPTPLLHTTRTSSLSFSTAFTSAVQNGMDTIVYVGGYIIFFSVISNLLAHSELYTSLTQFIGNFFGVNPTLIHSFLLSSLEFSSGSARLTSLLPVNTTLLALLSAVIAFGGFCVCFQSQHVLQGSNLSLKPYMYSKLLQSLLAYILTFILYPLWNPSLALGFTLKWYILLVMVLVFTAFLFKMLSSHKVPLKPASILS</sequence>
<proteinExistence type="predicted"/>
<dbReference type="Proteomes" id="UP000655830">
    <property type="component" value="Unassembled WGS sequence"/>
</dbReference>
<evidence type="ECO:0000313" key="3">
    <source>
        <dbReference type="Proteomes" id="UP000655830"/>
    </source>
</evidence>
<feature type="transmembrane region" description="Helical" evidence="1">
    <location>
        <begin position="241"/>
        <end position="259"/>
    </location>
</feature>
<keyword evidence="1" id="KW-0812">Transmembrane</keyword>
<keyword evidence="3" id="KW-1185">Reference proteome</keyword>
<reference evidence="2" key="1">
    <citation type="submission" date="2020-08" db="EMBL/GenBank/DDBJ databases">
        <title>Genome public.</title>
        <authorList>
            <person name="Liu C."/>
            <person name="Sun Q."/>
        </authorList>
    </citation>
    <scope>NUCLEOTIDE SEQUENCE</scope>
    <source>
        <strain evidence="2">NSJ-12</strain>
    </source>
</reference>
<keyword evidence="1" id="KW-0472">Membrane</keyword>
<organism evidence="2 3">
    <name type="scientific">Zhenhengia yiwuensis</name>
    <dbReference type="NCBI Taxonomy" id="2763666"/>
    <lineage>
        <taxon>Bacteria</taxon>
        <taxon>Bacillati</taxon>
        <taxon>Bacillota</taxon>
        <taxon>Clostridia</taxon>
        <taxon>Lachnospirales</taxon>
        <taxon>Lachnospiraceae</taxon>
        <taxon>Zhenhengia</taxon>
    </lineage>
</organism>